<dbReference type="KEGG" id="gom:D7316_04483"/>
<feature type="domain" description="HTH luxR-type" evidence="3">
    <location>
        <begin position="847"/>
        <end position="912"/>
    </location>
</feature>
<dbReference type="SUPFAM" id="SSF52540">
    <property type="entry name" value="P-loop containing nucleoside triphosphate hydrolases"/>
    <property type="match status" value="1"/>
</dbReference>
<accession>A0A3G8JRY1</accession>
<dbReference type="Pfam" id="PF00196">
    <property type="entry name" value="GerE"/>
    <property type="match status" value="1"/>
</dbReference>
<dbReference type="InterPro" id="IPR016032">
    <property type="entry name" value="Sig_transdc_resp-reg_C-effctor"/>
</dbReference>
<dbReference type="AlphaFoldDB" id="A0A3G8JRY1"/>
<dbReference type="GO" id="GO:0004016">
    <property type="term" value="F:adenylate cyclase activity"/>
    <property type="evidence" value="ECO:0007669"/>
    <property type="project" value="TreeGrafter"/>
</dbReference>
<protein>
    <submittedName>
        <fullName evidence="4">HTH-type transcriptional regulator</fullName>
    </submittedName>
</protein>
<dbReference type="PANTHER" id="PTHR16305:SF35">
    <property type="entry name" value="TRANSCRIPTIONAL ACTIVATOR DOMAIN"/>
    <property type="match status" value="1"/>
</dbReference>
<dbReference type="GO" id="GO:0006355">
    <property type="term" value="P:regulation of DNA-templated transcription"/>
    <property type="evidence" value="ECO:0007669"/>
    <property type="project" value="InterPro"/>
</dbReference>
<evidence type="ECO:0000259" key="3">
    <source>
        <dbReference type="PROSITE" id="PS50043"/>
    </source>
</evidence>
<dbReference type="OrthoDB" id="8482304at2"/>
<evidence type="ECO:0000256" key="1">
    <source>
        <dbReference type="ARBA" id="ARBA00022741"/>
    </source>
</evidence>
<dbReference type="InterPro" id="IPR041664">
    <property type="entry name" value="AAA_16"/>
</dbReference>
<proteinExistence type="predicted"/>
<dbReference type="RefSeq" id="WP_124710170.1">
    <property type="nucleotide sequence ID" value="NZ_CP033972.1"/>
</dbReference>
<dbReference type="InterPro" id="IPR027417">
    <property type="entry name" value="P-loop_NTPase"/>
</dbReference>
<dbReference type="GO" id="GO:0005737">
    <property type="term" value="C:cytoplasm"/>
    <property type="evidence" value="ECO:0007669"/>
    <property type="project" value="TreeGrafter"/>
</dbReference>
<keyword evidence="5" id="KW-1185">Reference proteome</keyword>
<dbReference type="Gene3D" id="1.10.10.10">
    <property type="entry name" value="Winged helix-like DNA-binding domain superfamily/Winged helix DNA-binding domain"/>
    <property type="match status" value="1"/>
</dbReference>
<evidence type="ECO:0000256" key="2">
    <source>
        <dbReference type="ARBA" id="ARBA00022840"/>
    </source>
</evidence>
<dbReference type="CDD" id="cd06170">
    <property type="entry name" value="LuxR_C_like"/>
    <property type="match status" value="1"/>
</dbReference>
<dbReference type="GO" id="GO:0003677">
    <property type="term" value="F:DNA binding"/>
    <property type="evidence" value="ECO:0007669"/>
    <property type="project" value="InterPro"/>
</dbReference>
<sequence length="917" mass="97481">MTRPARAAQRRDVVAEFRSRLDELLAGVDDPSGVRCLMLVADTGAGKSRLLHEVTSGSSVPIGWATASELSWRQPYSVIADALGCAVPEPLDEDADQFFLNRLDDLAASGRYLIVVDDAHNADAASLNLLQAITDAARDLPLTLLVAARPLPQREYLTRLTRRPDVDVVAVPPMDAMDLDVLVRERHDAWPTTRLRDALVVAHGNPLHAGAILDELDRTGQLIRDGDRVDLAAEAQSPPAAGLADSIAARLDALDPSSHDVLVTLGIWGGPVDLGHIAALSAVPATALLGPAQRLLDAGVAEFDAEGRLRVVHDSIADVVVERTPQPLRAIVHRAIAEQPDTDPVSRAFHLRAAGAAPSETVAADHAAAQALTNAPAVHADLLSETGVGAGAPGLETQVLALERVLALARSGQLERADESARATLAVADDLDVIARLYRTRLFVLTARGENAEAIATIESLTGVDLPERSRRVLTDLHAYLTLLSGAAPIPVEPFAHASTDLTLTGLVAEALRSCLVGSSFTAVEFAAEASRRFMSDDSAGADSSEGASADLWPPFIEMFHGGPRAAADVMADTSARQAERGTTWQSTYRQLIHASILTMRGQLSDAAVTFDTAMEKVSVGDEAVPSLAYGARVFVDLVRGDLAAAERRVQDWYDGRVGHGVLVEQFGLPQIQRMQMLVLEARRRHRAAAEMAAEVWDRTIAQQAYGWAATIAPACARVAIRAVEPALVARIGDDLAALTQPLSPALAPTIRLARGMVTAEPAEMVRIGVEVAEAARDLDDVFLEIAGWEESAVSAAIAGDRTGAIDHARRALQRAEDVGADGVTTRILSRMRSAGVRVTTAGKRRPTSGWDSLTPTEAQVTELIAMGFSGPDIAARLFMSPRTVQTHVSHVLGKLGLRTRVELAAAASSRQAAPIR</sequence>
<dbReference type="PRINTS" id="PR00038">
    <property type="entry name" value="HTHLUXR"/>
</dbReference>
<dbReference type="PANTHER" id="PTHR16305">
    <property type="entry name" value="TESTICULAR SOLUBLE ADENYLYL CYCLASE"/>
    <property type="match status" value="1"/>
</dbReference>
<reference evidence="4 5" key="1">
    <citation type="submission" date="2018-11" db="EMBL/GenBank/DDBJ databases">
        <title>Gordonia insulae sp. nov., isolated from an island soil.</title>
        <authorList>
            <person name="Kim Y.S."/>
            <person name="Kim S.B."/>
        </authorList>
    </citation>
    <scope>NUCLEOTIDE SEQUENCE [LARGE SCALE GENOMIC DNA]</scope>
    <source>
        <strain evidence="4 5">MMS17-SY073</strain>
    </source>
</reference>
<dbReference type="SMART" id="SM00421">
    <property type="entry name" value="HTH_LUXR"/>
    <property type="match status" value="1"/>
</dbReference>
<keyword evidence="1" id="KW-0547">Nucleotide-binding</keyword>
<dbReference type="InterPro" id="IPR036388">
    <property type="entry name" value="WH-like_DNA-bd_sf"/>
</dbReference>
<evidence type="ECO:0000313" key="4">
    <source>
        <dbReference type="EMBL" id="AZG47871.1"/>
    </source>
</evidence>
<dbReference type="Proteomes" id="UP000271469">
    <property type="component" value="Chromosome"/>
</dbReference>
<dbReference type="InterPro" id="IPR000792">
    <property type="entry name" value="Tscrpt_reg_LuxR_C"/>
</dbReference>
<keyword evidence="2" id="KW-0067">ATP-binding</keyword>
<evidence type="ECO:0000313" key="5">
    <source>
        <dbReference type="Proteomes" id="UP000271469"/>
    </source>
</evidence>
<dbReference type="EMBL" id="CP033972">
    <property type="protein sequence ID" value="AZG47871.1"/>
    <property type="molecule type" value="Genomic_DNA"/>
</dbReference>
<gene>
    <name evidence="4" type="ORF">D7316_04483</name>
</gene>
<dbReference type="SUPFAM" id="SSF46894">
    <property type="entry name" value="C-terminal effector domain of the bipartite response regulators"/>
    <property type="match status" value="1"/>
</dbReference>
<dbReference type="Pfam" id="PF13191">
    <property type="entry name" value="AAA_16"/>
    <property type="match status" value="1"/>
</dbReference>
<name>A0A3G8JRY1_9ACTN</name>
<dbReference type="PROSITE" id="PS50043">
    <property type="entry name" value="HTH_LUXR_2"/>
    <property type="match status" value="1"/>
</dbReference>
<dbReference type="GO" id="GO:0005524">
    <property type="term" value="F:ATP binding"/>
    <property type="evidence" value="ECO:0007669"/>
    <property type="project" value="UniProtKB-KW"/>
</dbReference>
<organism evidence="4 5">
    <name type="scientific">Gordonia insulae</name>
    <dbReference type="NCBI Taxonomy" id="2420509"/>
    <lineage>
        <taxon>Bacteria</taxon>
        <taxon>Bacillati</taxon>
        <taxon>Actinomycetota</taxon>
        <taxon>Actinomycetes</taxon>
        <taxon>Mycobacteriales</taxon>
        <taxon>Gordoniaceae</taxon>
        <taxon>Gordonia</taxon>
    </lineage>
</organism>